<dbReference type="InterPro" id="IPR007487">
    <property type="entry name" value="ABC_transpt-TYRBP-like"/>
</dbReference>
<dbReference type="AlphaFoldDB" id="I7ZCD3"/>
<protein>
    <recommendedName>
        <fullName evidence="4">ABC transporter substrate-binding protein</fullName>
    </recommendedName>
</protein>
<name>I7ZCD3_9GAMM</name>
<evidence type="ECO:0000313" key="2">
    <source>
        <dbReference type="EMBL" id="EIT69342.1"/>
    </source>
</evidence>
<sequence>MRMPYQRRFVLAALRSCAAVLFWISLSPRADAGDLGELTFVRDAGVTASDEFVEALGRRLGADGKLRSVLASDYSPTGAGVELARADDDDAAFELPPRTRSLGSGTLPNPVLDETQALKQRSGKRPIIVAVGAEALHAVMRSPQKKTVVAVLVNTADVESVRTADTELYAIVTDQPMQRQLQLIELAIPKPHRIGLVYPPDAEAQYSAVSAAARQLGLTVVAKRSDTAADLSGALASVLAASDVLLLLSDPISLAPGVAQSVLRSAAAARKPVVSSTEALVRAGAVLGVYTTREQFVEEAADSITLLQRGGKPPAIAMPRRFSVGVNSTVAQALALPVSDQDALQRRLSAAP</sequence>
<reference evidence="2 3" key="1">
    <citation type="journal article" date="2012" name="J. Bacteriol.">
        <title>Genome Sequence of n-Alkane-Degrading Hydrocarboniphaga effusa Strain AP103T (ATCC BAA-332T).</title>
        <authorList>
            <person name="Chang H.K."/>
            <person name="Zylstra G.J."/>
            <person name="Chae J.C."/>
        </authorList>
    </citation>
    <scope>NUCLEOTIDE SEQUENCE [LARGE SCALE GENOMIC DNA]</scope>
    <source>
        <strain evidence="2 3">AP103</strain>
    </source>
</reference>
<gene>
    <name evidence="2" type="ORF">WQQ_29240</name>
</gene>
<accession>I7ZCD3</accession>
<dbReference type="Pfam" id="PF04392">
    <property type="entry name" value="ABC_sub_bind"/>
    <property type="match status" value="1"/>
</dbReference>
<proteinExistence type="predicted"/>
<dbReference type="Proteomes" id="UP000003704">
    <property type="component" value="Unassembled WGS sequence"/>
</dbReference>
<dbReference type="PANTHER" id="PTHR35271:SF1">
    <property type="entry name" value="ABC TRANSPORTER, SUBSTRATE-BINDING LIPOPROTEIN"/>
    <property type="match status" value="1"/>
</dbReference>
<feature type="signal peptide" evidence="1">
    <location>
        <begin position="1"/>
        <end position="32"/>
    </location>
</feature>
<organism evidence="2 3">
    <name type="scientific">Hydrocarboniphaga effusa AP103</name>
    <dbReference type="NCBI Taxonomy" id="1172194"/>
    <lineage>
        <taxon>Bacteria</taxon>
        <taxon>Pseudomonadati</taxon>
        <taxon>Pseudomonadota</taxon>
        <taxon>Gammaproteobacteria</taxon>
        <taxon>Nevskiales</taxon>
        <taxon>Nevskiaceae</taxon>
        <taxon>Hydrocarboniphaga</taxon>
    </lineage>
</organism>
<dbReference type="Gene3D" id="3.40.50.2300">
    <property type="match status" value="2"/>
</dbReference>
<feature type="chain" id="PRO_5003712924" description="ABC transporter substrate-binding protein" evidence="1">
    <location>
        <begin position="33"/>
        <end position="352"/>
    </location>
</feature>
<evidence type="ECO:0000256" key="1">
    <source>
        <dbReference type="SAM" id="SignalP"/>
    </source>
</evidence>
<keyword evidence="1" id="KW-0732">Signal</keyword>
<keyword evidence="3" id="KW-1185">Reference proteome</keyword>
<dbReference type="EMBL" id="AKGD01000002">
    <property type="protein sequence ID" value="EIT69342.1"/>
    <property type="molecule type" value="Genomic_DNA"/>
</dbReference>
<dbReference type="STRING" id="1172194.WQQ_29240"/>
<evidence type="ECO:0000313" key="3">
    <source>
        <dbReference type="Proteomes" id="UP000003704"/>
    </source>
</evidence>
<dbReference type="PANTHER" id="PTHR35271">
    <property type="entry name" value="ABC TRANSPORTER, SUBSTRATE-BINDING LIPOPROTEIN-RELATED"/>
    <property type="match status" value="1"/>
</dbReference>
<evidence type="ECO:0008006" key="4">
    <source>
        <dbReference type="Google" id="ProtNLM"/>
    </source>
</evidence>
<comment type="caution">
    <text evidence="2">The sequence shown here is derived from an EMBL/GenBank/DDBJ whole genome shotgun (WGS) entry which is preliminary data.</text>
</comment>